<gene>
    <name evidence="2" type="ORF">HMF3257_04070</name>
</gene>
<keyword evidence="1" id="KW-0472">Membrane</keyword>
<keyword evidence="1" id="KW-1133">Transmembrane helix</keyword>
<protein>
    <recommendedName>
        <fullName evidence="4">DUF4332 domain-containing protein</fullName>
    </recommendedName>
</protein>
<keyword evidence="1" id="KW-0812">Transmembrane</keyword>
<organism evidence="2 3">
    <name type="scientific">Spirosoma telluris</name>
    <dbReference type="NCBI Taxonomy" id="2183553"/>
    <lineage>
        <taxon>Bacteria</taxon>
        <taxon>Pseudomonadati</taxon>
        <taxon>Bacteroidota</taxon>
        <taxon>Cytophagia</taxon>
        <taxon>Cytophagales</taxon>
        <taxon>Cytophagaceae</taxon>
        <taxon>Spirosoma</taxon>
    </lineage>
</organism>
<feature type="transmembrane region" description="Helical" evidence="1">
    <location>
        <begin position="14"/>
        <end position="33"/>
    </location>
</feature>
<keyword evidence="3" id="KW-1185">Reference proteome</keyword>
<name>A0A327NIE1_9BACT</name>
<comment type="caution">
    <text evidence="2">The sequence shown here is derived from an EMBL/GenBank/DDBJ whole genome shotgun (WGS) entry which is preliminary data.</text>
</comment>
<dbReference type="EMBL" id="QLII01000001">
    <property type="protein sequence ID" value="RAI73786.1"/>
    <property type="molecule type" value="Genomic_DNA"/>
</dbReference>
<dbReference type="OrthoDB" id="9807941at2"/>
<evidence type="ECO:0000313" key="3">
    <source>
        <dbReference type="Proteomes" id="UP000249016"/>
    </source>
</evidence>
<reference evidence="2 3" key="1">
    <citation type="submission" date="2018-06" db="EMBL/GenBank/DDBJ databases">
        <title>Spirosoma sp. HMF3257 Genome sequencing and assembly.</title>
        <authorList>
            <person name="Kang H."/>
            <person name="Cha I."/>
            <person name="Kim H."/>
            <person name="Kang J."/>
            <person name="Joh K."/>
        </authorList>
    </citation>
    <scope>NUCLEOTIDE SEQUENCE [LARGE SCALE GENOMIC DNA]</scope>
    <source>
        <strain evidence="2 3">HMF3257</strain>
    </source>
</reference>
<evidence type="ECO:0000256" key="1">
    <source>
        <dbReference type="SAM" id="Phobius"/>
    </source>
</evidence>
<evidence type="ECO:0008006" key="4">
    <source>
        <dbReference type="Google" id="ProtNLM"/>
    </source>
</evidence>
<evidence type="ECO:0000313" key="2">
    <source>
        <dbReference type="EMBL" id="RAI73786.1"/>
    </source>
</evidence>
<dbReference type="RefSeq" id="WP_111340661.1">
    <property type="nucleotide sequence ID" value="NZ_QLII01000001.1"/>
</dbReference>
<accession>A0A327NIE1</accession>
<sequence length="156" mass="18037">MFELNPYNLFSVKIIHLIMGLVSLLLGFIIGYISRRRLVDQLDQKLTSTKRKLVDCKLKVNDESLVLHRIRSRAGEINFSRISNALVSEADDLKDIIGIGPFLEKRLHAIGIYTFRQIANFNQEDIEKINDIIEYFPGRIERDHWVSQAAILAQKK</sequence>
<dbReference type="AlphaFoldDB" id="A0A327NIE1"/>
<dbReference type="Gene3D" id="1.10.150.20">
    <property type="entry name" value="5' to 3' exonuclease, C-terminal subdomain"/>
    <property type="match status" value="1"/>
</dbReference>
<proteinExistence type="predicted"/>
<dbReference type="Proteomes" id="UP000249016">
    <property type="component" value="Unassembled WGS sequence"/>
</dbReference>